<feature type="repeat" description="ANK" evidence="3">
    <location>
        <begin position="700"/>
        <end position="732"/>
    </location>
</feature>
<dbReference type="Pfam" id="PF13637">
    <property type="entry name" value="Ank_4"/>
    <property type="match status" value="2"/>
</dbReference>
<evidence type="ECO:0000256" key="1">
    <source>
        <dbReference type="ARBA" id="ARBA00022737"/>
    </source>
</evidence>
<feature type="non-terminal residue" evidence="7">
    <location>
        <position position="1"/>
    </location>
</feature>
<feature type="repeat" description="ANK" evidence="3">
    <location>
        <begin position="840"/>
        <end position="872"/>
    </location>
</feature>
<reference evidence="7 8" key="1">
    <citation type="submission" date="2018-05" db="EMBL/GenBank/DDBJ databases">
        <title>Draft genome sequence of Scytalidium lignicola DSM 105466, a ubiquitous saprotrophic fungus.</title>
        <authorList>
            <person name="Buettner E."/>
            <person name="Gebauer A.M."/>
            <person name="Hofrichter M."/>
            <person name="Liers C."/>
            <person name="Kellner H."/>
        </authorList>
    </citation>
    <scope>NUCLEOTIDE SEQUENCE [LARGE SCALE GENOMIC DNA]</scope>
    <source>
        <strain evidence="7 8">DSM 105466</strain>
    </source>
</reference>
<dbReference type="Pfam" id="PF12796">
    <property type="entry name" value="Ank_2"/>
    <property type="match status" value="4"/>
</dbReference>
<feature type="non-terminal residue" evidence="7">
    <location>
        <position position="1163"/>
    </location>
</feature>
<comment type="caution">
    <text evidence="7">The sequence shown here is derived from an EMBL/GenBank/DDBJ whole genome shotgun (WGS) entry which is preliminary data.</text>
</comment>
<feature type="repeat" description="ANK" evidence="3">
    <location>
        <begin position="1015"/>
        <end position="1040"/>
    </location>
</feature>
<feature type="repeat" description="ANK" evidence="3">
    <location>
        <begin position="1119"/>
        <end position="1151"/>
    </location>
</feature>
<dbReference type="OrthoDB" id="20872at2759"/>
<accession>A0A3E2H518</accession>
<dbReference type="PANTHER" id="PTHR24123">
    <property type="entry name" value="ANKYRIN REPEAT-CONTAINING"/>
    <property type="match status" value="1"/>
</dbReference>
<dbReference type="Gene3D" id="3.40.50.300">
    <property type="entry name" value="P-loop containing nucleotide triphosphate hydrolases"/>
    <property type="match status" value="1"/>
</dbReference>
<organism evidence="7 8">
    <name type="scientific">Scytalidium lignicola</name>
    <name type="common">Hyphomycete</name>
    <dbReference type="NCBI Taxonomy" id="5539"/>
    <lineage>
        <taxon>Eukaryota</taxon>
        <taxon>Fungi</taxon>
        <taxon>Dikarya</taxon>
        <taxon>Ascomycota</taxon>
        <taxon>Pezizomycotina</taxon>
        <taxon>Leotiomycetes</taxon>
        <taxon>Leotiomycetes incertae sedis</taxon>
        <taxon>Scytalidium</taxon>
    </lineage>
</organism>
<feature type="region of interest" description="Disordered" evidence="4">
    <location>
        <begin position="26"/>
        <end position="67"/>
    </location>
</feature>
<dbReference type="InterPro" id="IPR027417">
    <property type="entry name" value="P-loop_NTPase"/>
</dbReference>
<feature type="repeat" description="ANK" evidence="3">
    <location>
        <begin position="805"/>
        <end position="834"/>
    </location>
</feature>
<keyword evidence="1" id="KW-0677">Repeat</keyword>
<dbReference type="InterPro" id="IPR036770">
    <property type="entry name" value="Ankyrin_rpt-contain_sf"/>
</dbReference>
<name>A0A3E2H518_SCYLI</name>
<protein>
    <submittedName>
        <fullName evidence="7">Uncharacterized protein</fullName>
    </submittedName>
</protein>
<gene>
    <name evidence="7" type="ORF">B7463_g8022</name>
</gene>
<dbReference type="Pfam" id="PF22939">
    <property type="entry name" value="WHD_GPIID"/>
    <property type="match status" value="1"/>
</dbReference>
<dbReference type="EMBL" id="NCSJ02000168">
    <property type="protein sequence ID" value="RFU28312.1"/>
    <property type="molecule type" value="Genomic_DNA"/>
</dbReference>
<dbReference type="SUPFAM" id="SSF48403">
    <property type="entry name" value="Ankyrin repeat"/>
    <property type="match status" value="2"/>
</dbReference>
<evidence type="ECO:0000313" key="8">
    <source>
        <dbReference type="Proteomes" id="UP000258309"/>
    </source>
</evidence>
<feature type="region of interest" description="Disordered" evidence="4">
    <location>
        <begin position="578"/>
        <end position="661"/>
    </location>
</feature>
<evidence type="ECO:0000259" key="6">
    <source>
        <dbReference type="Pfam" id="PF24883"/>
    </source>
</evidence>
<evidence type="ECO:0000313" key="7">
    <source>
        <dbReference type="EMBL" id="RFU28312.1"/>
    </source>
</evidence>
<dbReference type="InterPro" id="IPR056884">
    <property type="entry name" value="NPHP3-like_N"/>
</dbReference>
<dbReference type="InterPro" id="IPR002110">
    <property type="entry name" value="Ankyrin_rpt"/>
</dbReference>
<dbReference type="Proteomes" id="UP000258309">
    <property type="component" value="Unassembled WGS sequence"/>
</dbReference>
<dbReference type="STRING" id="5539.A0A3E2H518"/>
<sequence length="1163" mass="131718">MASTQKFDGHFASKFHQFNGNNFQGPVFVHTPDSKARENSSAVQSDPQRKFAEQSRGEHNERSKYGPEEGLEWNDCFHSLEFEASDYREEAIDRHTNGTCVWILQSPEYLRWVNQYGLLLIRGKPGCGKSTLLKFILEKQIEATASSGVGLFRSLLLQLLDQDDSARSTFQDICRKRWTREGKKNKQLTWHRTELKNNLEKLILECSTGQKITIFVDAIDECRDQDRDDVIKFFHSLKDRLAVCLTCRLHPDGQIDEDFRIRLDDENQEDIKKFIERELRLPDENETAKDELKQLLRSKSDGMFLWLVLIIRQVHEMSSKGVNMKVIQSEISRCPKQLDGIYKGLLQAIEDSELLEAGRLFQWICFAARPLSVDELRIALTIHLSGPKHSLEEYRDECNPYYIPNEQKMKKRMIYLTRGLADVSNSKSAEGKTFVRFYHETIKEFMIKDGLQYLDSRLKRSQGFVVTANFQLANTCLDYLSTTNIRIAFSGTQMRSPTKFLFLHYTTMYWLDHAINAEKDGFGEEVKWSSQDALKIWVRTGSTIEQDSKQSPEEGTSLMHIAAEHGLERLAKHIIGESKQETKGLAQKSFTRTTPRSRINVSDSSVQESVKNGPRDNRQQSPMVISNIIRQNCYNSKGGSNSNISKAREQAKSPTKGSMRKVTGYQKVLGQQGNHKTGSGKQRLNIQNYIIVGMVTSNEKGCTAFYLASVNGHLEVVKFLYEHGADADIHASNKDGWTPLNAASSNGHLDVVKFLYEHGADSDIHTTSKNGWTLLNSTSDSSYLNIVKFLYEHGVDADIHTTNKGSWTPLNSASDNGHLDIVKFLYEHRANADIHVLNKDGWTPLNSASNNGHLDVVKFLYEHRADINIHTTSKNGWTPLNSASNSSHLDVVKFLYDHGADADIHTTDKNGWTPLNSALDSSHLDIVKFLYEHRADVDIRTTDNDGWTSLNTTSSNGYLNVVKFLYEHGVDVDIHVSNKDGWTPLNAASSNGHLDVAKFLYDYGADADIHISNKDGWTPLHTASVHGNHELVKFLCEYEAWRDIRRITYKNGWTPLHAASNAGHLDVVEFLYKHGAEIHAVDQKGSTPLYLASKSGHLEVVKFLCEHGANSDIHVVARNGWTPLYVAWSKSHLEVEKFLLEHGADIDVYAVITEGFPLLYLAP</sequence>
<evidence type="ECO:0000256" key="3">
    <source>
        <dbReference type="PROSITE-ProRule" id="PRU00023"/>
    </source>
</evidence>
<keyword evidence="2 3" id="KW-0040">ANK repeat</keyword>
<feature type="repeat" description="ANK" evidence="3">
    <location>
        <begin position="980"/>
        <end position="1012"/>
    </location>
</feature>
<feature type="domain" description="Nephrocystin 3-like N-terminal" evidence="6">
    <location>
        <begin position="98"/>
        <end position="248"/>
    </location>
</feature>
<dbReference type="InterPro" id="IPR051165">
    <property type="entry name" value="Multifunctional_ANK_Repeat"/>
</dbReference>
<dbReference type="Pfam" id="PF24883">
    <property type="entry name" value="NPHP3_N"/>
    <property type="match status" value="1"/>
</dbReference>
<dbReference type="SUPFAM" id="SSF52540">
    <property type="entry name" value="P-loop containing nucleoside triphosphate hydrolases"/>
    <property type="match status" value="1"/>
</dbReference>
<dbReference type="Gene3D" id="1.25.40.20">
    <property type="entry name" value="Ankyrin repeat-containing domain"/>
    <property type="match status" value="4"/>
</dbReference>
<feature type="compositionally biased region" description="Basic and acidic residues" evidence="4">
    <location>
        <begin position="47"/>
        <end position="67"/>
    </location>
</feature>
<evidence type="ECO:0000256" key="4">
    <source>
        <dbReference type="SAM" id="MobiDB-lite"/>
    </source>
</evidence>
<feature type="repeat" description="ANK" evidence="3">
    <location>
        <begin position="1084"/>
        <end position="1116"/>
    </location>
</feature>
<feature type="compositionally biased region" description="Polar residues" evidence="4">
    <location>
        <begin position="588"/>
        <end position="610"/>
    </location>
</feature>
<evidence type="ECO:0000259" key="5">
    <source>
        <dbReference type="Pfam" id="PF22939"/>
    </source>
</evidence>
<feature type="repeat" description="ANK" evidence="3">
    <location>
        <begin position="875"/>
        <end position="907"/>
    </location>
</feature>
<dbReference type="PROSITE" id="PS50297">
    <property type="entry name" value="ANK_REP_REGION"/>
    <property type="match status" value="12"/>
</dbReference>
<feature type="repeat" description="ANK" evidence="3">
    <location>
        <begin position="910"/>
        <end position="942"/>
    </location>
</feature>
<feature type="domain" description="GPI inositol-deacylase winged helix" evidence="5">
    <location>
        <begin position="357"/>
        <end position="452"/>
    </location>
</feature>
<dbReference type="PROSITE" id="PS50088">
    <property type="entry name" value="ANK_REPEAT"/>
    <property type="match status" value="12"/>
</dbReference>
<keyword evidence="8" id="KW-1185">Reference proteome</keyword>
<feature type="compositionally biased region" description="Polar residues" evidence="4">
    <location>
        <begin position="619"/>
        <end position="634"/>
    </location>
</feature>
<dbReference type="AlphaFoldDB" id="A0A3E2H518"/>
<dbReference type="PANTHER" id="PTHR24123:SF141">
    <property type="entry name" value="ANKYRIN 2, ISOFORM U"/>
    <property type="match status" value="1"/>
</dbReference>
<dbReference type="InterPro" id="IPR054471">
    <property type="entry name" value="GPIID_WHD"/>
</dbReference>
<dbReference type="OMA" id="GVFMWAH"/>
<dbReference type="PRINTS" id="PR01415">
    <property type="entry name" value="ANKYRIN"/>
</dbReference>
<feature type="repeat" description="ANK" evidence="3">
    <location>
        <begin position="735"/>
        <end position="767"/>
    </location>
</feature>
<proteinExistence type="predicted"/>
<feature type="repeat" description="ANK" evidence="3">
    <location>
        <begin position="1051"/>
        <end position="1083"/>
    </location>
</feature>
<evidence type="ECO:0000256" key="2">
    <source>
        <dbReference type="ARBA" id="ARBA00023043"/>
    </source>
</evidence>
<dbReference type="SMART" id="SM00248">
    <property type="entry name" value="ANK"/>
    <property type="match status" value="14"/>
</dbReference>
<feature type="compositionally biased region" description="Low complexity" evidence="4">
    <location>
        <begin position="635"/>
        <end position="645"/>
    </location>
</feature>
<feature type="repeat" description="ANK" evidence="3">
    <location>
        <begin position="945"/>
        <end position="977"/>
    </location>
</feature>